<keyword evidence="2" id="KW-0249">Electron transport</keyword>
<evidence type="ECO:0000313" key="6">
    <source>
        <dbReference type="Proteomes" id="UP001431131"/>
    </source>
</evidence>
<keyword evidence="1" id="KW-0679">Respiratory chain</keyword>
<feature type="transmembrane region" description="Helical" evidence="3">
    <location>
        <begin position="53"/>
        <end position="80"/>
    </location>
</feature>
<dbReference type="GO" id="GO:0020037">
    <property type="term" value="F:heme binding"/>
    <property type="evidence" value="ECO:0007669"/>
    <property type="project" value="InterPro"/>
</dbReference>
<feature type="transmembrane region" description="Helical" evidence="3">
    <location>
        <begin position="311"/>
        <end position="330"/>
    </location>
</feature>
<feature type="transmembrane region" description="Helical" evidence="3">
    <location>
        <begin position="92"/>
        <end position="113"/>
    </location>
</feature>
<sequence length="498" mass="54590">MSNTNSQGGNAASQSKIINLYLLIGSVVILLMMVFGVLMLLAQGKLIDVDPGFFYEILTVHGTGMVGASALAASAIMWYFLSKYVQLNKGILIANFIFFIVGVVLVLVGIFAFDFAGAWTFLYPLPAISGGGWGLTGAALYLIGMLLIGIGFLLLYLETARGIIKQYGSLGGGLGWSIVFGRKKGYGPPAAVVASTMVSIVNITALVAGASVIVMSLINLFIPSIKIDPLLAKNLTYAFGHIFANSVIYMGVIAVYEILAMYTKRPWKANRPFLIAWNLSTIFTIIIYPHHLLMDFALPKWMIIMGQALSYANGLPVLVVTAYGALMIVYRSGIKWDIGSSFIFLSMFGWVIGVVPAIVDATIVINHVMHNTKWVPGHFHMYMGLGATAMLFGFMYYLAKVNGKEKAGNVDYISFWVYVMFFLGLCGSFLFSGKVSAPRRWAEHFPEWIAFDRIGAVFGTFVILAVLTFVIRFIGFTKSFDGKIDHKFEERIDPSSHA</sequence>
<dbReference type="EMBL" id="JAKTTI010000015">
    <property type="protein sequence ID" value="MCH1625860.1"/>
    <property type="molecule type" value="Genomic_DNA"/>
</dbReference>
<feature type="transmembrane region" description="Helical" evidence="3">
    <location>
        <begin position="133"/>
        <end position="157"/>
    </location>
</feature>
<dbReference type="InterPro" id="IPR023616">
    <property type="entry name" value="Cyt_c_oxase-like_su1_dom"/>
</dbReference>
<feature type="transmembrane region" description="Helical" evidence="3">
    <location>
        <begin position="453"/>
        <end position="474"/>
    </location>
</feature>
<keyword evidence="3" id="KW-0472">Membrane</keyword>
<dbReference type="InterPro" id="IPR000883">
    <property type="entry name" value="Cyt_C_Oxase_1"/>
</dbReference>
<evidence type="ECO:0000256" key="3">
    <source>
        <dbReference type="SAM" id="Phobius"/>
    </source>
</evidence>
<dbReference type="AlphaFoldDB" id="A0AAW5DYY6"/>
<feature type="transmembrane region" description="Helical" evidence="3">
    <location>
        <begin position="342"/>
        <end position="359"/>
    </location>
</feature>
<gene>
    <name evidence="5" type="ORF">MJG50_11010</name>
</gene>
<feature type="transmembrane region" description="Helical" evidence="3">
    <location>
        <begin position="274"/>
        <end position="291"/>
    </location>
</feature>
<organism evidence="5 6">
    <name type="scientific">Fredinandcohnia quinoae</name>
    <dbReference type="NCBI Taxonomy" id="2918902"/>
    <lineage>
        <taxon>Bacteria</taxon>
        <taxon>Bacillati</taxon>
        <taxon>Bacillota</taxon>
        <taxon>Bacilli</taxon>
        <taxon>Bacillales</taxon>
        <taxon>Bacillaceae</taxon>
        <taxon>Fredinandcohnia</taxon>
    </lineage>
</organism>
<dbReference type="Pfam" id="PF00115">
    <property type="entry name" value="COX1"/>
    <property type="match status" value="1"/>
</dbReference>
<feature type="transmembrane region" description="Helical" evidence="3">
    <location>
        <begin position="410"/>
        <end position="433"/>
    </location>
</feature>
<dbReference type="GO" id="GO:0009060">
    <property type="term" value="P:aerobic respiration"/>
    <property type="evidence" value="ECO:0007669"/>
    <property type="project" value="InterPro"/>
</dbReference>
<feature type="transmembrane region" description="Helical" evidence="3">
    <location>
        <begin position="20"/>
        <end position="41"/>
    </location>
</feature>
<evidence type="ECO:0000313" key="5">
    <source>
        <dbReference type="EMBL" id="MCH1625860.1"/>
    </source>
</evidence>
<dbReference type="PANTHER" id="PTHR10422">
    <property type="entry name" value="CYTOCHROME C OXIDASE SUBUNIT 1"/>
    <property type="match status" value="1"/>
</dbReference>
<feature type="domain" description="Cytochrome oxidase subunit I profile" evidence="4">
    <location>
        <begin position="11"/>
        <end position="498"/>
    </location>
</feature>
<accession>A0AAW5DYY6</accession>
<dbReference type="Gene3D" id="1.20.210.10">
    <property type="entry name" value="Cytochrome c oxidase-like, subunit I domain"/>
    <property type="match status" value="1"/>
</dbReference>
<dbReference type="SUPFAM" id="SSF81442">
    <property type="entry name" value="Cytochrome c oxidase subunit I-like"/>
    <property type="match status" value="1"/>
</dbReference>
<keyword evidence="1" id="KW-0813">Transport</keyword>
<evidence type="ECO:0000259" key="4">
    <source>
        <dbReference type="PROSITE" id="PS50855"/>
    </source>
</evidence>
<protein>
    <submittedName>
        <fullName evidence="5">Cbb3-type cytochrome c oxidase subunit I</fullName>
    </submittedName>
</protein>
<dbReference type="GO" id="GO:0004129">
    <property type="term" value="F:cytochrome-c oxidase activity"/>
    <property type="evidence" value="ECO:0007669"/>
    <property type="project" value="InterPro"/>
</dbReference>
<keyword evidence="3" id="KW-0812">Transmembrane</keyword>
<name>A0AAW5DYY6_9BACI</name>
<dbReference type="RefSeq" id="WP_240255722.1">
    <property type="nucleotide sequence ID" value="NZ_JAKTTI010000015.1"/>
</dbReference>
<dbReference type="PROSITE" id="PS50855">
    <property type="entry name" value="COX1"/>
    <property type="match status" value="1"/>
</dbReference>
<evidence type="ECO:0000256" key="2">
    <source>
        <dbReference type="ARBA" id="ARBA00022982"/>
    </source>
</evidence>
<comment type="caution">
    <text evidence="5">The sequence shown here is derived from an EMBL/GenBank/DDBJ whole genome shotgun (WGS) entry which is preliminary data.</text>
</comment>
<keyword evidence="6" id="KW-1185">Reference proteome</keyword>
<feature type="transmembrane region" description="Helical" evidence="3">
    <location>
        <begin position="242"/>
        <end position="262"/>
    </location>
</feature>
<dbReference type="Proteomes" id="UP001431131">
    <property type="component" value="Unassembled WGS sequence"/>
</dbReference>
<feature type="transmembrane region" description="Helical" evidence="3">
    <location>
        <begin position="379"/>
        <end position="398"/>
    </location>
</feature>
<evidence type="ECO:0000256" key="1">
    <source>
        <dbReference type="ARBA" id="ARBA00022660"/>
    </source>
</evidence>
<reference evidence="5" key="1">
    <citation type="submission" date="2022-02" db="EMBL/GenBank/DDBJ databases">
        <title>Fredinandcohnia quinoae sp. nov. isolated from Chenopodium quinoa seeds.</title>
        <authorList>
            <person name="Saati-Santamaria Z."/>
            <person name="Flores-Felix J.D."/>
            <person name="Igual J.M."/>
            <person name="Velazquez E."/>
            <person name="Garcia-Fraile P."/>
            <person name="Martinez-Molina E."/>
        </authorList>
    </citation>
    <scope>NUCLEOTIDE SEQUENCE</scope>
    <source>
        <strain evidence="5">SECRCQ15</strain>
    </source>
</reference>
<feature type="transmembrane region" description="Helical" evidence="3">
    <location>
        <begin position="190"/>
        <end position="222"/>
    </location>
</feature>
<proteinExistence type="predicted"/>
<dbReference type="GO" id="GO:0016020">
    <property type="term" value="C:membrane"/>
    <property type="evidence" value="ECO:0007669"/>
    <property type="project" value="InterPro"/>
</dbReference>
<dbReference type="InterPro" id="IPR036927">
    <property type="entry name" value="Cyt_c_oxase-like_su1_sf"/>
</dbReference>
<keyword evidence="3" id="KW-1133">Transmembrane helix</keyword>